<dbReference type="PANTHER" id="PTHR12050:SF0">
    <property type="entry name" value="RH04491P"/>
    <property type="match status" value="1"/>
</dbReference>
<evidence type="ECO:0000256" key="6">
    <source>
        <dbReference type="SAM" id="Phobius"/>
    </source>
</evidence>
<dbReference type="InterPro" id="IPR007262">
    <property type="entry name" value="Vps55/LEPROT"/>
</dbReference>
<dbReference type="InParanoid" id="F2TVL7"/>
<dbReference type="EMBL" id="GL832955">
    <property type="protein sequence ID" value="EGD72113.1"/>
    <property type="molecule type" value="Genomic_DNA"/>
</dbReference>
<name>F2TVL7_SALR5</name>
<reference evidence="7" key="1">
    <citation type="submission" date="2009-08" db="EMBL/GenBank/DDBJ databases">
        <title>Annotation of Salpingoeca rosetta.</title>
        <authorList>
            <consortium name="The Broad Institute Genome Sequencing Platform"/>
            <person name="Russ C."/>
            <person name="Cuomo C."/>
            <person name="Burger G."/>
            <person name="Gray M.W."/>
            <person name="Holland P.W.H."/>
            <person name="King N."/>
            <person name="Lang F.B.F."/>
            <person name="Roger A.J."/>
            <person name="Ruiz-Trillo I."/>
            <person name="Young S.K."/>
            <person name="Zeng Q."/>
            <person name="Gargeya S."/>
            <person name="Alvarado L."/>
            <person name="Berlin A."/>
            <person name="Chapman S.B."/>
            <person name="Chen Z."/>
            <person name="Freedman E."/>
            <person name="Gellesch M."/>
            <person name="Goldberg J."/>
            <person name="Griggs A."/>
            <person name="Gujja S."/>
            <person name="Heilman E."/>
            <person name="Heiman D."/>
            <person name="Howarth C."/>
            <person name="Mehta T."/>
            <person name="Neiman D."/>
            <person name="Pearson M."/>
            <person name="Roberts A."/>
            <person name="Saif S."/>
            <person name="Shea T."/>
            <person name="Shenoy N."/>
            <person name="Sisk P."/>
            <person name="Stolte C."/>
            <person name="Sykes S."/>
            <person name="White J."/>
            <person name="Yandava C."/>
            <person name="Haas B."/>
            <person name="Nusbaum C."/>
            <person name="Birren B."/>
        </authorList>
    </citation>
    <scope>NUCLEOTIDE SEQUENCE [LARGE SCALE GENOMIC DNA]</scope>
    <source>
        <strain evidence="7">ATCC 50818</strain>
    </source>
</reference>
<evidence type="ECO:0000256" key="4">
    <source>
        <dbReference type="ARBA" id="ARBA00022989"/>
    </source>
</evidence>
<evidence type="ECO:0000256" key="5">
    <source>
        <dbReference type="ARBA" id="ARBA00023136"/>
    </source>
</evidence>
<evidence type="ECO:0000256" key="1">
    <source>
        <dbReference type="ARBA" id="ARBA00004141"/>
    </source>
</evidence>
<comment type="subcellular location">
    <subcellularLocation>
        <location evidence="1">Membrane</location>
        <topology evidence="1">Multi-pass membrane protein</topology>
    </subcellularLocation>
</comment>
<dbReference type="KEGG" id="sre:PTSG_00130"/>
<feature type="transmembrane region" description="Helical" evidence="6">
    <location>
        <begin position="36"/>
        <end position="55"/>
    </location>
</feature>
<organism evidence="8">
    <name type="scientific">Salpingoeca rosetta (strain ATCC 50818 / BSB-021)</name>
    <dbReference type="NCBI Taxonomy" id="946362"/>
    <lineage>
        <taxon>Eukaryota</taxon>
        <taxon>Choanoflagellata</taxon>
        <taxon>Craspedida</taxon>
        <taxon>Salpingoecidae</taxon>
        <taxon>Salpingoeca</taxon>
    </lineage>
</organism>
<comment type="similarity">
    <text evidence="2">Belongs to the OB-RGRP/VPS55 family.</text>
</comment>
<dbReference type="STRING" id="946362.F2TVL7"/>
<dbReference type="Proteomes" id="UP000007799">
    <property type="component" value="Unassembled WGS sequence"/>
</dbReference>
<dbReference type="FunCoup" id="F2TVL7">
    <property type="interactions" value="1163"/>
</dbReference>
<dbReference type="GO" id="GO:0005768">
    <property type="term" value="C:endosome"/>
    <property type="evidence" value="ECO:0007669"/>
    <property type="project" value="TreeGrafter"/>
</dbReference>
<dbReference type="eggNOG" id="KOG2174">
    <property type="taxonomic scope" value="Eukaryota"/>
</dbReference>
<keyword evidence="3 6" id="KW-0812">Transmembrane</keyword>
<keyword evidence="8" id="KW-1185">Reference proteome</keyword>
<dbReference type="GeneID" id="16067907"/>
<accession>F2TVL7</accession>
<feature type="transmembrane region" description="Helical" evidence="6">
    <location>
        <begin position="101"/>
        <end position="124"/>
    </location>
</feature>
<evidence type="ECO:0000313" key="8">
    <source>
        <dbReference type="Proteomes" id="UP000007799"/>
    </source>
</evidence>
<keyword evidence="4 6" id="KW-1133">Transmembrane helix</keyword>
<gene>
    <name evidence="7" type="ORF">PTSG_00130</name>
</gene>
<dbReference type="GO" id="GO:0016020">
    <property type="term" value="C:membrane"/>
    <property type="evidence" value="ECO:0007669"/>
    <property type="project" value="UniProtKB-SubCell"/>
</dbReference>
<protein>
    <submittedName>
        <fullName evidence="7">Uncharacterized protein</fullName>
    </submittedName>
</protein>
<evidence type="ECO:0000256" key="2">
    <source>
        <dbReference type="ARBA" id="ARBA00005645"/>
    </source>
</evidence>
<sequence>MACGQSMGGVCALAFFVTMGLLMIVLACALKEYGNWYPLLVLLTYFLTPIPATIARRSDSGYSIGFGGETSVMWDVALFCTAALVVSGFGIPLVLWHHGTIAAGACWLTFGGNGVIFLSILAYFRYFTEDDGGWTLIN</sequence>
<evidence type="ECO:0000313" key="7">
    <source>
        <dbReference type="EMBL" id="EGD72113.1"/>
    </source>
</evidence>
<dbReference type="Pfam" id="PF04133">
    <property type="entry name" value="Vps55"/>
    <property type="match status" value="1"/>
</dbReference>
<proteinExistence type="inferred from homology"/>
<dbReference type="OrthoDB" id="14246at2759"/>
<dbReference type="PANTHER" id="PTHR12050">
    <property type="entry name" value="LEPTIN RECEPTOR-RELATED"/>
    <property type="match status" value="1"/>
</dbReference>
<dbReference type="OMA" id="ICARCAN"/>
<keyword evidence="5 6" id="KW-0472">Membrane</keyword>
<dbReference type="AlphaFoldDB" id="F2TVL7"/>
<evidence type="ECO:0000256" key="3">
    <source>
        <dbReference type="ARBA" id="ARBA00022692"/>
    </source>
</evidence>
<dbReference type="RefSeq" id="XP_004998685.1">
    <property type="nucleotide sequence ID" value="XM_004998628.1"/>
</dbReference>
<dbReference type="GO" id="GO:0032511">
    <property type="term" value="P:late endosome to vacuole transport via multivesicular body sorting pathway"/>
    <property type="evidence" value="ECO:0007669"/>
    <property type="project" value="TreeGrafter"/>
</dbReference>
<feature type="transmembrane region" description="Helical" evidence="6">
    <location>
        <begin position="76"/>
        <end position="95"/>
    </location>
</feature>
<feature type="transmembrane region" description="Helical" evidence="6">
    <location>
        <begin position="7"/>
        <end position="30"/>
    </location>
</feature>